<keyword evidence="4" id="KW-1185">Reference proteome</keyword>
<organism evidence="3 4">
    <name type="scientific">Alkalilimnicola ehrlichii</name>
    <dbReference type="NCBI Taxonomy" id="351052"/>
    <lineage>
        <taxon>Bacteria</taxon>
        <taxon>Pseudomonadati</taxon>
        <taxon>Pseudomonadota</taxon>
        <taxon>Gammaproteobacteria</taxon>
        <taxon>Chromatiales</taxon>
        <taxon>Ectothiorhodospiraceae</taxon>
        <taxon>Alkalilimnicola</taxon>
    </lineage>
</organism>
<feature type="compositionally biased region" description="Basic and acidic residues" evidence="1">
    <location>
        <begin position="284"/>
        <end position="309"/>
    </location>
</feature>
<keyword evidence="2" id="KW-0472">Membrane</keyword>
<evidence type="ECO:0000313" key="3">
    <source>
        <dbReference type="EMBL" id="RFA33801.1"/>
    </source>
</evidence>
<proteinExistence type="predicted"/>
<reference evidence="4" key="1">
    <citation type="submission" date="2017-05" db="EMBL/GenBank/DDBJ databases">
        <authorList>
            <person name="Sharma S."/>
            <person name="Sidhu C."/>
            <person name="Pinnaka A.K."/>
        </authorList>
    </citation>
    <scope>NUCLEOTIDE SEQUENCE [LARGE SCALE GENOMIC DNA]</scope>
    <source>
        <strain evidence="4">AK93</strain>
    </source>
</reference>
<accession>A0A3E0WNS4</accession>
<feature type="transmembrane region" description="Helical" evidence="2">
    <location>
        <begin position="21"/>
        <end position="42"/>
    </location>
</feature>
<evidence type="ECO:0000256" key="2">
    <source>
        <dbReference type="SAM" id="Phobius"/>
    </source>
</evidence>
<keyword evidence="2" id="KW-0812">Transmembrane</keyword>
<name>A0A3E0WNS4_9GAMM</name>
<dbReference type="RefSeq" id="WP_116302023.1">
    <property type="nucleotide sequence ID" value="NZ_NFZV01000007.1"/>
</dbReference>
<sequence length="309" mass="34968">MEGFNASGIQSLSELPVPVEWLYVGVAITLLLVAMVSIRWSLRARQILAEENRARDAEQRSQQLKRDVFLPAAEAMARAQDFLGKFPGKNWTKEEGSVVVDYLNGALGKVNVVGGEHAIRTTMAVATEFSMGYMTLTTRQRPIWDLEQEVEGVDSKISHMAYERDQLLAQITRVAGEGMQEQGIWNDLNLRFDRLQRQITGALDERTRMMRERNRLKHELALEAAKSSLKLAKLTIPAYLAIRDELDSPIDDDEYRILAHSSIDELEEAVRRLSTKNTPAAAKKSSEHATRKQEEAPHERNLRMVLKGD</sequence>
<feature type="region of interest" description="Disordered" evidence="1">
    <location>
        <begin position="274"/>
        <end position="309"/>
    </location>
</feature>
<gene>
    <name evidence="3" type="ORF">CAL65_16890</name>
</gene>
<evidence type="ECO:0000256" key="1">
    <source>
        <dbReference type="SAM" id="MobiDB-lite"/>
    </source>
</evidence>
<dbReference type="AlphaFoldDB" id="A0A3E0WNS4"/>
<dbReference type="Proteomes" id="UP000256763">
    <property type="component" value="Unassembled WGS sequence"/>
</dbReference>
<keyword evidence="2" id="KW-1133">Transmembrane helix</keyword>
<dbReference type="EMBL" id="NFZW01000019">
    <property type="protein sequence ID" value="RFA33801.1"/>
    <property type="molecule type" value="Genomic_DNA"/>
</dbReference>
<comment type="caution">
    <text evidence="3">The sequence shown here is derived from an EMBL/GenBank/DDBJ whole genome shotgun (WGS) entry which is preliminary data.</text>
</comment>
<protein>
    <submittedName>
        <fullName evidence="3">Uncharacterized protein</fullName>
    </submittedName>
</protein>
<evidence type="ECO:0000313" key="4">
    <source>
        <dbReference type="Proteomes" id="UP000256763"/>
    </source>
</evidence>